<keyword evidence="3" id="KW-1185">Reference proteome</keyword>
<keyword evidence="1" id="KW-0472">Membrane</keyword>
<accession>A0A927CB02</accession>
<feature type="transmembrane region" description="Helical" evidence="1">
    <location>
        <begin position="6"/>
        <end position="25"/>
    </location>
</feature>
<dbReference type="RefSeq" id="WP_190927807.1">
    <property type="nucleotide sequence ID" value="NZ_JACXJA010000014.1"/>
</dbReference>
<gene>
    <name evidence="2" type="ORF">IDH45_11930</name>
</gene>
<evidence type="ECO:0000313" key="2">
    <source>
        <dbReference type="EMBL" id="MBD2862691.1"/>
    </source>
</evidence>
<name>A0A927CB02_9BACL</name>
<dbReference type="Proteomes" id="UP000639396">
    <property type="component" value="Unassembled WGS sequence"/>
</dbReference>
<evidence type="ECO:0000313" key="3">
    <source>
        <dbReference type="Proteomes" id="UP000639396"/>
    </source>
</evidence>
<keyword evidence="1" id="KW-0812">Transmembrane</keyword>
<evidence type="ECO:0000256" key="1">
    <source>
        <dbReference type="SAM" id="Phobius"/>
    </source>
</evidence>
<protein>
    <submittedName>
        <fullName evidence="2">Uncharacterized protein</fullName>
    </submittedName>
</protein>
<keyword evidence="1" id="KW-1133">Transmembrane helix</keyword>
<dbReference type="EMBL" id="JACXJA010000014">
    <property type="protein sequence ID" value="MBD2862691.1"/>
    <property type="molecule type" value="Genomic_DNA"/>
</dbReference>
<sequence length="162" mass="17993">MTKISGTWVITFAFISVLSIVIGLLKTKHNDTNSENILPNPPNHSGAIPSIPEVKVRRDVFVVHQSFYYFDTGKKLDPELLGEKIGLVKRIGVFERVENVDSLTFQPGCPIYTIKDENLKDKIALGVLLGKEGSGPISHFVILEKGPSISEGSIHQDGRYYR</sequence>
<dbReference type="AlphaFoldDB" id="A0A927CB02"/>
<reference evidence="2" key="1">
    <citation type="submission" date="2020-09" db="EMBL/GenBank/DDBJ databases">
        <title>A novel bacterium of genus Paenibacillus, isolated from South China Sea.</title>
        <authorList>
            <person name="Huang H."/>
            <person name="Mo K."/>
            <person name="Hu Y."/>
        </authorList>
    </citation>
    <scope>NUCLEOTIDE SEQUENCE</scope>
    <source>
        <strain evidence="2">IB182363</strain>
    </source>
</reference>
<organism evidence="2 3">
    <name type="scientific">Paenibacillus oceani</name>
    <dbReference type="NCBI Taxonomy" id="2772510"/>
    <lineage>
        <taxon>Bacteria</taxon>
        <taxon>Bacillati</taxon>
        <taxon>Bacillota</taxon>
        <taxon>Bacilli</taxon>
        <taxon>Bacillales</taxon>
        <taxon>Paenibacillaceae</taxon>
        <taxon>Paenibacillus</taxon>
    </lineage>
</organism>
<proteinExistence type="predicted"/>
<comment type="caution">
    <text evidence="2">The sequence shown here is derived from an EMBL/GenBank/DDBJ whole genome shotgun (WGS) entry which is preliminary data.</text>
</comment>